<feature type="transmembrane region" description="Helical" evidence="11">
    <location>
        <begin position="48"/>
        <end position="70"/>
    </location>
</feature>
<dbReference type="InterPro" id="IPR001594">
    <property type="entry name" value="Palmitoyltrfase_DHHC"/>
</dbReference>
<feature type="domain" description="Palmitoyltransferase DHHC" evidence="13">
    <location>
        <begin position="137"/>
        <end position="252"/>
    </location>
</feature>
<keyword evidence="6" id="KW-0564">Palmitate</keyword>
<feature type="region of interest" description="Disordered" evidence="12">
    <location>
        <begin position="298"/>
        <end position="327"/>
    </location>
</feature>
<comment type="caution">
    <text evidence="14">The sequence shown here is derived from an EMBL/GenBank/DDBJ whole genome shotgun (WGS) entry which is preliminary data.</text>
</comment>
<dbReference type="AlphaFoldDB" id="A0AB34KFD0"/>
<dbReference type="InterPro" id="IPR039859">
    <property type="entry name" value="PFA4/ZDH16/20/ERF2-like"/>
</dbReference>
<evidence type="ECO:0000256" key="5">
    <source>
        <dbReference type="ARBA" id="ARBA00023136"/>
    </source>
</evidence>
<organism evidence="14 15">
    <name type="scientific">Cladosporium halotolerans</name>
    <dbReference type="NCBI Taxonomy" id="1052096"/>
    <lineage>
        <taxon>Eukaryota</taxon>
        <taxon>Fungi</taxon>
        <taxon>Dikarya</taxon>
        <taxon>Ascomycota</taxon>
        <taxon>Pezizomycotina</taxon>
        <taxon>Dothideomycetes</taxon>
        <taxon>Dothideomycetidae</taxon>
        <taxon>Cladosporiales</taxon>
        <taxon>Cladosporiaceae</taxon>
        <taxon>Cladosporium</taxon>
    </lineage>
</organism>
<reference evidence="14 15" key="1">
    <citation type="journal article" date="2020" name="Microbiol. Resour. Announc.">
        <title>Draft Genome Sequence of a Cladosporium Species Isolated from the Mesophotic Ascidian Didemnum maculosum.</title>
        <authorList>
            <person name="Gioti A."/>
            <person name="Siaperas R."/>
            <person name="Nikolaivits E."/>
            <person name="Le Goff G."/>
            <person name="Ouazzani J."/>
            <person name="Kotoulas G."/>
            <person name="Topakas E."/>
        </authorList>
    </citation>
    <scope>NUCLEOTIDE SEQUENCE [LARGE SCALE GENOMIC DNA]</scope>
    <source>
        <strain evidence="14 15">TM138-S3</strain>
    </source>
</reference>
<dbReference type="Proteomes" id="UP000803884">
    <property type="component" value="Unassembled WGS sequence"/>
</dbReference>
<feature type="compositionally biased region" description="Low complexity" evidence="12">
    <location>
        <begin position="304"/>
        <end position="314"/>
    </location>
</feature>
<dbReference type="Pfam" id="PF01529">
    <property type="entry name" value="DHHC"/>
    <property type="match status" value="1"/>
</dbReference>
<feature type="transmembrane region" description="Helical" evidence="11">
    <location>
        <begin position="181"/>
        <end position="205"/>
    </location>
</feature>
<keyword evidence="5 11" id="KW-0472">Membrane</keyword>
<dbReference type="GO" id="GO:0019706">
    <property type="term" value="F:protein-cysteine S-palmitoyltransferase activity"/>
    <property type="evidence" value="ECO:0007669"/>
    <property type="project" value="UniProtKB-EC"/>
</dbReference>
<evidence type="ECO:0000259" key="13">
    <source>
        <dbReference type="Pfam" id="PF01529"/>
    </source>
</evidence>
<dbReference type="GO" id="GO:0005794">
    <property type="term" value="C:Golgi apparatus"/>
    <property type="evidence" value="ECO:0007669"/>
    <property type="project" value="TreeGrafter"/>
</dbReference>
<comment type="catalytic activity">
    <reaction evidence="10 11">
        <text>L-cysteinyl-[protein] + hexadecanoyl-CoA = S-hexadecanoyl-L-cysteinyl-[protein] + CoA</text>
        <dbReference type="Rhea" id="RHEA:36683"/>
        <dbReference type="Rhea" id="RHEA-COMP:10131"/>
        <dbReference type="Rhea" id="RHEA-COMP:11032"/>
        <dbReference type="ChEBI" id="CHEBI:29950"/>
        <dbReference type="ChEBI" id="CHEBI:57287"/>
        <dbReference type="ChEBI" id="CHEBI:57379"/>
        <dbReference type="ChEBI" id="CHEBI:74151"/>
        <dbReference type="EC" id="2.3.1.225"/>
    </reaction>
</comment>
<keyword evidence="15" id="KW-1185">Reference proteome</keyword>
<evidence type="ECO:0000256" key="10">
    <source>
        <dbReference type="ARBA" id="ARBA00048048"/>
    </source>
</evidence>
<evidence type="ECO:0000256" key="9">
    <source>
        <dbReference type="ARBA" id="ARBA00038298"/>
    </source>
</evidence>
<evidence type="ECO:0000256" key="12">
    <source>
        <dbReference type="SAM" id="MobiDB-lite"/>
    </source>
</evidence>
<accession>A0AB34KFD0</accession>
<evidence type="ECO:0000313" key="15">
    <source>
        <dbReference type="Proteomes" id="UP000803884"/>
    </source>
</evidence>
<comment type="subcellular location">
    <subcellularLocation>
        <location evidence="1">Membrane</location>
        <topology evidence="1">Multi-pass membrane protein</topology>
    </subcellularLocation>
</comment>
<evidence type="ECO:0000256" key="4">
    <source>
        <dbReference type="ARBA" id="ARBA00022989"/>
    </source>
</evidence>
<dbReference type="GO" id="GO:0016020">
    <property type="term" value="C:membrane"/>
    <property type="evidence" value="ECO:0007669"/>
    <property type="project" value="UniProtKB-SubCell"/>
</dbReference>
<dbReference type="EMBL" id="JAAQHG020000072">
    <property type="protein sequence ID" value="KAL1582055.1"/>
    <property type="molecule type" value="Genomic_DNA"/>
</dbReference>
<dbReference type="RefSeq" id="XP_069225162.1">
    <property type="nucleotide sequence ID" value="XM_069377750.1"/>
</dbReference>
<feature type="transmembrane region" description="Helical" evidence="11">
    <location>
        <begin position="217"/>
        <end position="240"/>
    </location>
</feature>
<dbReference type="PROSITE" id="PS50216">
    <property type="entry name" value="DHHC"/>
    <property type="match status" value="1"/>
</dbReference>
<evidence type="ECO:0000256" key="3">
    <source>
        <dbReference type="ARBA" id="ARBA00022692"/>
    </source>
</evidence>
<evidence type="ECO:0000256" key="7">
    <source>
        <dbReference type="ARBA" id="ARBA00023288"/>
    </source>
</evidence>
<evidence type="ECO:0000256" key="11">
    <source>
        <dbReference type="RuleBase" id="RU079119"/>
    </source>
</evidence>
<evidence type="ECO:0000256" key="8">
    <source>
        <dbReference type="ARBA" id="ARBA00023315"/>
    </source>
</evidence>
<evidence type="ECO:0000256" key="6">
    <source>
        <dbReference type="ARBA" id="ARBA00023139"/>
    </source>
</evidence>
<keyword evidence="3 11" id="KW-0812">Transmembrane</keyword>
<name>A0AB34KFD0_9PEZI</name>
<dbReference type="GeneID" id="96010588"/>
<feature type="transmembrane region" description="Helical" evidence="11">
    <location>
        <begin position="12"/>
        <end position="33"/>
    </location>
</feature>
<dbReference type="EC" id="2.3.1.225" evidence="11"/>
<protein>
    <recommendedName>
        <fullName evidence="11">Palmitoyltransferase</fullName>
        <ecNumber evidence="11">2.3.1.225</ecNumber>
    </recommendedName>
</protein>
<comment type="similarity">
    <text evidence="9">Belongs to the DHHC palmitoyltransferase family. PFA5 subfamily.</text>
</comment>
<dbReference type="GO" id="GO:0005783">
    <property type="term" value="C:endoplasmic reticulum"/>
    <property type="evidence" value="ECO:0007669"/>
    <property type="project" value="TreeGrafter"/>
</dbReference>
<dbReference type="GO" id="GO:0006612">
    <property type="term" value="P:protein targeting to membrane"/>
    <property type="evidence" value="ECO:0007669"/>
    <property type="project" value="TreeGrafter"/>
</dbReference>
<keyword evidence="2 11" id="KW-0808">Transferase</keyword>
<dbReference type="PANTHER" id="PTHR22883:SF23">
    <property type="entry name" value="PALMITOYLTRANSFERASE ZDHHC6"/>
    <property type="match status" value="1"/>
</dbReference>
<gene>
    <name evidence="14" type="ORF">WHR41_09146</name>
</gene>
<sequence length="452" mass="50832">MAGESMEIAAQIVPSILIGIIGYTSWVITHVVVHRNFFNVDILGGKRVGGGIVILVIYWILFVLVTWSFFRMLWAIFRHPGYIERGHVGRIQAQDEEKAKQTSKKRILPERLSFARPRLGDIISKDIFVCQPDGLPSWCDTCKIWRPDRSRHCREKDRCVLNLDHFCPWVGGIVSEQVMKYFILFNSYTFLYTIFDWILAAICIAQRKQQLPLNGNLIAMLIFGLFFMGLTGGIGLSAIVNALTNHTTKENLAEPAGHTWNMALRVANSLVVDENVHTVSFPDLDDCDFDTLQKLVRSRDRDQSQSSDPDPGQQTPEAQQTSKGPYMPGHTFAIVESDLFSNPWDCGMYENWCQVMGHNIVGWFLPLDVGGSWLSRDAYAHQGSGRPEAGDQKSFFPAGLDIKVMKARAGLTSLTSEEARDYNKRIQKRKAFPYLLGGAGAPLKQWAASRAS</sequence>
<proteinExistence type="inferred from homology"/>
<comment type="domain">
    <text evidence="11">The DHHC domain is required for palmitoyltransferase activity.</text>
</comment>
<keyword evidence="7" id="KW-0449">Lipoprotein</keyword>
<evidence type="ECO:0000256" key="1">
    <source>
        <dbReference type="ARBA" id="ARBA00004141"/>
    </source>
</evidence>
<evidence type="ECO:0000313" key="14">
    <source>
        <dbReference type="EMBL" id="KAL1582055.1"/>
    </source>
</evidence>
<keyword evidence="8 11" id="KW-0012">Acyltransferase</keyword>
<keyword evidence="4 11" id="KW-1133">Transmembrane helix</keyword>
<evidence type="ECO:0000256" key="2">
    <source>
        <dbReference type="ARBA" id="ARBA00022679"/>
    </source>
</evidence>
<dbReference type="PANTHER" id="PTHR22883">
    <property type="entry name" value="ZINC FINGER DHHC DOMAIN CONTAINING PROTEIN"/>
    <property type="match status" value="1"/>
</dbReference>